<reference evidence="1 2" key="1">
    <citation type="submission" date="2020-10" db="EMBL/GenBank/DDBJ databases">
        <authorList>
            <person name="Castelo-Branco R."/>
            <person name="Eusebio N."/>
            <person name="Adriana R."/>
            <person name="Vieira A."/>
            <person name="Brugerolle De Fraissinette N."/>
            <person name="Rezende De Castro R."/>
            <person name="Schneider M.P."/>
            <person name="Vasconcelos V."/>
            <person name="Leao P.N."/>
        </authorList>
    </citation>
    <scope>NUCLEOTIDE SEQUENCE [LARGE SCALE GENOMIC DNA]</scope>
    <source>
        <strain evidence="1 2">LEGE 00031</strain>
    </source>
</reference>
<name>A0ABR9VW43_9SYNC</name>
<dbReference type="Pfam" id="PF20475">
    <property type="entry name" value="DUF6717"/>
    <property type="match status" value="1"/>
</dbReference>
<dbReference type="Proteomes" id="UP000658720">
    <property type="component" value="Unassembled WGS sequence"/>
</dbReference>
<evidence type="ECO:0000313" key="2">
    <source>
        <dbReference type="Proteomes" id="UP000658720"/>
    </source>
</evidence>
<protein>
    <submittedName>
        <fullName evidence="1">Uncharacterized protein</fullName>
    </submittedName>
</protein>
<dbReference type="InterPro" id="IPR046562">
    <property type="entry name" value="DUF6717"/>
</dbReference>
<evidence type="ECO:0000313" key="1">
    <source>
        <dbReference type="EMBL" id="MBE9255575.1"/>
    </source>
</evidence>
<comment type="caution">
    <text evidence="1">The sequence shown here is derived from an EMBL/GenBank/DDBJ whole genome shotgun (WGS) entry which is preliminary data.</text>
</comment>
<keyword evidence="2" id="KW-1185">Reference proteome</keyword>
<accession>A0ABR9VW43</accession>
<proteinExistence type="predicted"/>
<dbReference type="RefSeq" id="WP_194020992.1">
    <property type="nucleotide sequence ID" value="NZ_JADEVV010000071.1"/>
</dbReference>
<organism evidence="1 2">
    <name type="scientific">Synechocystis salina LEGE 00031</name>
    <dbReference type="NCBI Taxonomy" id="1828736"/>
    <lineage>
        <taxon>Bacteria</taxon>
        <taxon>Bacillati</taxon>
        <taxon>Cyanobacteriota</taxon>
        <taxon>Cyanophyceae</taxon>
        <taxon>Synechococcales</taxon>
        <taxon>Merismopediaceae</taxon>
        <taxon>Synechocystis</taxon>
    </lineage>
</organism>
<sequence>MNSIFTISPYWTGSTWAFDAEEVGLLGEPFVSGADAILSAIVKRELALETEKGSQFELIFSSGGFPSYHACFERQEAEYGGYWYKVVDADIDYQDLDHGDRGWLCPATLKFFPNGHPEKLYIQVRAIHK</sequence>
<dbReference type="EMBL" id="JADEVV010000071">
    <property type="protein sequence ID" value="MBE9255575.1"/>
    <property type="molecule type" value="Genomic_DNA"/>
</dbReference>
<gene>
    <name evidence="1" type="ORF">IQ217_17390</name>
</gene>